<keyword evidence="4" id="KW-1015">Disulfide bond</keyword>
<dbReference type="PANTHER" id="PTHR33353">
    <property type="entry name" value="PUTATIVE (AFU_ORTHOLOGUE AFUA_1G12560)-RELATED"/>
    <property type="match status" value="1"/>
</dbReference>
<comment type="subcellular location">
    <subcellularLocation>
        <location evidence="2">Secreted</location>
    </subcellularLocation>
</comment>
<keyword evidence="7" id="KW-1185">Reference proteome</keyword>
<reference evidence="6 7" key="1">
    <citation type="submission" date="2020-01" db="EMBL/GenBank/DDBJ databases">
        <authorList>
            <consortium name="DOE Joint Genome Institute"/>
            <person name="Haridas S."/>
            <person name="Albert R."/>
            <person name="Binder M."/>
            <person name="Bloem J."/>
            <person name="Labutti K."/>
            <person name="Salamov A."/>
            <person name="Andreopoulos B."/>
            <person name="Baker S.E."/>
            <person name="Barry K."/>
            <person name="Bills G."/>
            <person name="Bluhm B.H."/>
            <person name="Cannon C."/>
            <person name="Castanera R."/>
            <person name="Culley D.E."/>
            <person name="Daum C."/>
            <person name="Ezra D."/>
            <person name="Gonzalez J.B."/>
            <person name="Henrissat B."/>
            <person name="Kuo A."/>
            <person name="Liang C."/>
            <person name="Lipzen A."/>
            <person name="Lutzoni F."/>
            <person name="Magnuson J."/>
            <person name="Mondo S."/>
            <person name="Nolan M."/>
            <person name="Ohm R."/>
            <person name="Pangilinan J."/>
            <person name="Park H.-J.H."/>
            <person name="Ramirez L."/>
            <person name="Alfaro M."/>
            <person name="Sun H."/>
            <person name="Tritt A."/>
            <person name="Yoshinaga Y."/>
            <person name="Zwiers L.-H.L."/>
            <person name="Turgeon B.G."/>
            <person name="Goodwin S.B."/>
            <person name="Spatafora J.W."/>
            <person name="Crous P.W."/>
            <person name="Grigoriev I.V."/>
        </authorList>
    </citation>
    <scope>NUCLEOTIDE SEQUENCE [LARGE SCALE GENOMIC DNA]</scope>
    <source>
        <strain evidence="6 7">CBS 611.86</strain>
    </source>
</reference>
<dbReference type="Proteomes" id="UP000481861">
    <property type="component" value="Unassembled WGS sequence"/>
</dbReference>
<feature type="domain" description="Auxiliary Activity family 9 catalytic" evidence="5">
    <location>
        <begin position="2"/>
        <end position="91"/>
    </location>
</feature>
<dbReference type="AlphaFoldDB" id="A0A7C8I1T4"/>
<dbReference type="EMBL" id="JAADJZ010000031">
    <property type="protein sequence ID" value="KAF2865792.1"/>
    <property type="molecule type" value="Genomic_DNA"/>
</dbReference>
<evidence type="ECO:0000259" key="5">
    <source>
        <dbReference type="Pfam" id="PF03443"/>
    </source>
</evidence>
<dbReference type="GO" id="GO:0016787">
    <property type="term" value="F:hydrolase activity"/>
    <property type="evidence" value="ECO:0007669"/>
    <property type="project" value="UniProtKB-KW"/>
</dbReference>
<organism evidence="6 7">
    <name type="scientific">Massariosphaeria phaeospora</name>
    <dbReference type="NCBI Taxonomy" id="100035"/>
    <lineage>
        <taxon>Eukaryota</taxon>
        <taxon>Fungi</taxon>
        <taxon>Dikarya</taxon>
        <taxon>Ascomycota</taxon>
        <taxon>Pezizomycotina</taxon>
        <taxon>Dothideomycetes</taxon>
        <taxon>Pleosporomycetidae</taxon>
        <taxon>Pleosporales</taxon>
        <taxon>Pleosporales incertae sedis</taxon>
        <taxon>Massariosphaeria</taxon>
    </lineage>
</organism>
<dbReference type="Pfam" id="PF03443">
    <property type="entry name" value="AA9"/>
    <property type="match status" value="1"/>
</dbReference>
<comment type="caution">
    <text evidence="6">The sequence shown here is derived from an EMBL/GenBank/DDBJ whole genome shotgun (WGS) entry which is preliminary data.</text>
</comment>
<dbReference type="OrthoDB" id="4849160at2759"/>
<proteinExistence type="predicted"/>
<dbReference type="GO" id="GO:0005576">
    <property type="term" value="C:extracellular region"/>
    <property type="evidence" value="ECO:0007669"/>
    <property type="project" value="UniProtKB-SubCell"/>
</dbReference>
<evidence type="ECO:0000256" key="2">
    <source>
        <dbReference type="ARBA" id="ARBA00004613"/>
    </source>
</evidence>
<dbReference type="InterPro" id="IPR049892">
    <property type="entry name" value="AA9"/>
</dbReference>
<comment type="cofactor">
    <cofactor evidence="1">
        <name>Cu(2+)</name>
        <dbReference type="ChEBI" id="CHEBI:29036"/>
    </cofactor>
</comment>
<name>A0A7C8I1T4_9PLEO</name>
<keyword evidence="3" id="KW-0964">Secreted</keyword>
<keyword evidence="6" id="KW-0378">Hydrolase</keyword>
<sequence length="107" mass="11477">MIADNGTWPVRVPSNLKAGEYVIRHELIALHVANNAIGQGDYPADGAEFYPQCVTIKVPGTGTKVITGGVDARTLYKGSEPGLAINIHTTNMHWDYQFPGPAVWSGA</sequence>
<protein>
    <submittedName>
        <fullName evidence="6">Glycoside hydrolase</fullName>
    </submittedName>
</protein>
<dbReference type="PANTHER" id="PTHR33353:SF34">
    <property type="entry name" value="ENDO-BETA-1,4-GLUCANASE D"/>
    <property type="match status" value="1"/>
</dbReference>
<gene>
    <name evidence="6" type="ORF">BDV95DRAFT_585901</name>
</gene>
<evidence type="ECO:0000313" key="6">
    <source>
        <dbReference type="EMBL" id="KAF2865792.1"/>
    </source>
</evidence>
<evidence type="ECO:0000256" key="1">
    <source>
        <dbReference type="ARBA" id="ARBA00001973"/>
    </source>
</evidence>
<dbReference type="InterPro" id="IPR005103">
    <property type="entry name" value="AA9_LPMO"/>
</dbReference>
<accession>A0A7C8I1T4</accession>
<evidence type="ECO:0000256" key="4">
    <source>
        <dbReference type="ARBA" id="ARBA00023157"/>
    </source>
</evidence>
<evidence type="ECO:0000313" key="7">
    <source>
        <dbReference type="Proteomes" id="UP000481861"/>
    </source>
</evidence>
<dbReference type="Gene3D" id="2.70.50.70">
    <property type="match status" value="1"/>
</dbReference>
<evidence type="ECO:0000256" key="3">
    <source>
        <dbReference type="ARBA" id="ARBA00022525"/>
    </source>
</evidence>